<name>A0AAD3S994_NEPGR</name>
<proteinExistence type="predicted"/>
<organism evidence="1 2">
    <name type="scientific">Nepenthes gracilis</name>
    <name type="common">Slender pitcher plant</name>
    <dbReference type="NCBI Taxonomy" id="150966"/>
    <lineage>
        <taxon>Eukaryota</taxon>
        <taxon>Viridiplantae</taxon>
        <taxon>Streptophyta</taxon>
        <taxon>Embryophyta</taxon>
        <taxon>Tracheophyta</taxon>
        <taxon>Spermatophyta</taxon>
        <taxon>Magnoliopsida</taxon>
        <taxon>eudicotyledons</taxon>
        <taxon>Gunneridae</taxon>
        <taxon>Pentapetalae</taxon>
        <taxon>Caryophyllales</taxon>
        <taxon>Nepenthaceae</taxon>
        <taxon>Nepenthes</taxon>
    </lineage>
</organism>
<dbReference type="Proteomes" id="UP001279734">
    <property type="component" value="Unassembled WGS sequence"/>
</dbReference>
<sequence length="89" mass="10058">MMSFCGKAVFSFVGLNRFSKEFDQTPAKRPLRPLIVPSQGYGLSVVCVPEEVPNLPDDSKKELTEKPGTKVRVFTFERPQRRPKDKTTA</sequence>
<accession>A0AAD3S994</accession>
<keyword evidence="2" id="KW-1185">Reference proteome</keyword>
<gene>
    <name evidence="1" type="ORF">Nepgr_008594</name>
</gene>
<dbReference type="EMBL" id="BSYO01000006">
    <property type="protein sequence ID" value="GMH06754.1"/>
    <property type="molecule type" value="Genomic_DNA"/>
</dbReference>
<protein>
    <submittedName>
        <fullName evidence="1">Uncharacterized protein</fullName>
    </submittedName>
</protein>
<evidence type="ECO:0000313" key="1">
    <source>
        <dbReference type="EMBL" id="GMH06754.1"/>
    </source>
</evidence>
<evidence type="ECO:0000313" key="2">
    <source>
        <dbReference type="Proteomes" id="UP001279734"/>
    </source>
</evidence>
<reference evidence="1" key="1">
    <citation type="submission" date="2023-05" db="EMBL/GenBank/DDBJ databases">
        <title>Nepenthes gracilis genome sequencing.</title>
        <authorList>
            <person name="Fukushima K."/>
        </authorList>
    </citation>
    <scope>NUCLEOTIDE SEQUENCE</scope>
    <source>
        <strain evidence="1">SING2019-196</strain>
    </source>
</reference>
<dbReference type="AlphaFoldDB" id="A0AAD3S994"/>
<comment type="caution">
    <text evidence="1">The sequence shown here is derived from an EMBL/GenBank/DDBJ whole genome shotgun (WGS) entry which is preliminary data.</text>
</comment>